<dbReference type="RefSeq" id="WP_283433684.1">
    <property type="nucleotide sequence ID" value="NZ_FXUG01000009.1"/>
</dbReference>
<proteinExistence type="predicted"/>
<accession>A0ABY1QCS1</accession>
<dbReference type="Proteomes" id="UP001158067">
    <property type="component" value="Unassembled WGS sequence"/>
</dbReference>
<reference evidence="1 2" key="1">
    <citation type="submission" date="2017-05" db="EMBL/GenBank/DDBJ databases">
        <authorList>
            <person name="Varghese N."/>
            <person name="Submissions S."/>
        </authorList>
    </citation>
    <scope>NUCLEOTIDE SEQUENCE [LARGE SCALE GENOMIC DNA]</scope>
    <source>
        <strain evidence="1 2">DSM 25457</strain>
    </source>
</reference>
<name>A0ABY1QCS1_9BACT</name>
<keyword evidence="2" id="KW-1185">Reference proteome</keyword>
<evidence type="ECO:0000313" key="1">
    <source>
        <dbReference type="EMBL" id="SMP65575.1"/>
    </source>
</evidence>
<dbReference type="EMBL" id="FXUG01000009">
    <property type="protein sequence ID" value="SMP65575.1"/>
    <property type="molecule type" value="Genomic_DNA"/>
</dbReference>
<protein>
    <submittedName>
        <fullName evidence="1">Uncharacterized protein</fullName>
    </submittedName>
</protein>
<sequence length="304" mass="34590">MTGQATFHSLTEAARDKGFVKYVRDGVSSWAQWYQSKLSEIHTLNTERQSIDGVATLRVLVSQRDAIEDEQEQRADRSITLNDVGLSPDDYKRVCDIDERIAEIENNPDFILTSGKNNLGLKIDVRTLNGETRCVLTAMHYYREHGSSSLLVADHSRLEVVCDNELHTCEDLVGRVIGTLLIMDQVSPVKGRYKRINVIVESVLNDWGNQVGEPHDDTDHNSAAVYLASELGQRDHFIYRKRKEGLDNRKVIDELSKIFAEKRWEPITTPQGIRDAIKRYCIKTKAPQLTRNKSGRPRNETAKP</sequence>
<comment type="caution">
    <text evidence="1">The sequence shown here is derived from an EMBL/GenBank/DDBJ whole genome shotgun (WGS) entry which is preliminary data.</text>
</comment>
<evidence type="ECO:0000313" key="2">
    <source>
        <dbReference type="Proteomes" id="UP001158067"/>
    </source>
</evidence>
<organism evidence="1 2">
    <name type="scientific">Neorhodopirellula lusitana</name>
    <dbReference type="NCBI Taxonomy" id="445327"/>
    <lineage>
        <taxon>Bacteria</taxon>
        <taxon>Pseudomonadati</taxon>
        <taxon>Planctomycetota</taxon>
        <taxon>Planctomycetia</taxon>
        <taxon>Pirellulales</taxon>
        <taxon>Pirellulaceae</taxon>
        <taxon>Neorhodopirellula</taxon>
    </lineage>
</organism>
<gene>
    <name evidence="1" type="ORF">SAMN06265222_10998</name>
</gene>